<dbReference type="Proteomes" id="UP000613974">
    <property type="component" value="Unassembled WGS sequence"/>
</dbReference>
<dbReference type="EMBL" id="BNEC01000005">
    <property type="protein sequence ID" value="GHI69341.1"/>
    <property type="molecule type" value="Genomic_DNA"/>
</dbReference>
<keyword evidence="2" id="KW-1185">Reference proteome</keyword>
<reference evidence="2" key="1">
    <citation type="submission" date="2023-07" db="EMBL/GenBank/DDBJ databases">
        <title>Whole genome shotgun sequence of Streptomyces nojiriensis NBRC 13794.</title>
        <authorList>
            <person name="Komaki H."/>
            <person name="Tamura T."/>
        </authorList>
    </citation>
    <scope>NUCLEOTIDE SEQUENCE [LARGE SCALE GENOMIC DNA]</scope>
    <source>
        <strain evidence="2">NBRC 13794</strain>
    </source>
</reference>
<dbReference type="InterPro" id="IPR006439">
    <property type="entry name" value="HAD-SF_hydro_IA"/>
</dbReference>
<dbReference type="NCBIfam" id="TIGR01509">
    <property type="entry name" value="HAD-SF-IA-v3"/>
    <property type="match status" value="1"/>
</dbReference>
<protein>
    <recommendedName>
        <fullName evidence="3">Haloacid dehalogenase</fullName>
    </recommendedName>
</protein>
<dbReference type="PANTHER" id="PTHR47829">
    <property type="entry name" value="HYDROLASE, PUTATIVE (AFU_ORTHOLOGUE AFUA_1G12880)-RELATED"/>
    <property type="match status" value="1"/>
</dbReference>
<dbReference type="PANTHER" id="PTHR47829:SF1">
    <property type="entry name" value="HAD FAMILY PHOSPHATASE"/>
    <property type="match status" value="1"/>
</dbReference>
<sequence>MPHPTDSATRSALQGLILDFAGVLTSDPRPIHREWCSAQGLDPEAWRSTLNDHPEGRRLYEALEVGEIGQAEWNARTAPLIGPGVDPTNLMGRAWSGVPTARRMAALAQAARDAGLRTALLSNSFGMDPHNPYEHAGIWGLFDVHVISEQVGLAKPNPEIYQLTLERLGLPGEACVFADDHPVNLPPAAALGISTVLVADEEATVSELEALLGISVPLTV</sequence>
<dbReference type="Gene3D" id="1.10.150.240">
    <property type="entry name" value="Putative phosphatase, domain 2"/>
    <property type="match status" value="1"/>
</dbReference>
<dbReference type="InterPro" id="IPR036412">
    <property type="entry name" value="HAD-like_sf"/>
</dbReference>
<gene>
    <name evidence="1" type="ORF">Snoj_32590</name>
</gene>
<dbReference type="Pfam" id="PF00702">
    <property type="entry name" value="Hydrolase"/>
    <property type="match status" value="1"/>
</dbReference>
<comment type="caution">
    <text evidence="1">The sequence shown here is derived from an EMBL/GenBank/DDBJ whole genome shotgun (WGS) entry which is preliminary data.</text>
</comment>
<dbReference type="GeneID" id="95587626"/>
<name>A0ABQ3SMG8_9ACTN</name>
<evidence type="ECO:0000313" key="1">
    <source>
        <dbReference type="EMBL" id="GHI69341.1"/>
    </source>
</evidence>
<evidence type="ECO:0008006" key="3">
    <source>
        <dbReference type="Google" id="ProtNLM"/>
    </source>
</evidence>
<dbReference type="RefSeq" id="WP_189747208.1">
    <property type="nucleotide sequence ID" value="NZ_BMRL01000025.1"/>
</dbReference>
<dbReference type="InterPro" id="IPR052898">
    <property type="entry name" value="ACAD10-like"/>
</dbReference>
<dbReference type="Gene3D" id="3.40.50.1000">
    <property type="entry name" value="HAD superfamily/HAD-like"/>
    <property type="match status" value="1"/>
</dbReference>
<accession>A0ABQ3SMG8</accession>
<organism evidence="1 2">
    <name type="scientific">Streptomyces nojiriensis</name>
    <dbReference type="NCBI Taxonomy" id="66374"/>
    <lineage>
        <taxon>Bacteria</taxon>
        <taxon>Bacillati</taxon>
        <taxon>Actinomycetota</taxon>
        <taxon>Actinomycetes</taxon>
        <taxon>Kitasatosporales</taxon>
        <taxon>Streptomycetaceae</taxon>
        <taxon>Streptomyces</taxon>
    </lineage>
</organism>
<dbReference type="InterPro" id="IPR023198">
    <property type="entry name" value="PGP-like_dom2"/>
</dbReference>
<dbReference type="InterPro" id="IPR023214">
    <property type="entry name" value="HAD_sf"/>
</dbReference>
<evidence type="ECO:0000313" key="2">
    <source>
        <dbReference type="Proteomes" id="UP000613974"/>
    </source>
</evidence>
<dbReference type="SUPFAM" id="SSF56784">
    <property type="entry name" value="HAD-like"/>
    <property type="match status" value="1"/>
</dbReference>
<proteinExistence type="predicted"/>